<protein>
    <submittedName>
        <fullName evidence="1">Uncharacterized protein</fullName>
    </submittedName>
</protein>
<evidence type="ECO:0000313" key="1">
    <source>
        <dbReference type="EMBL" id="MFB9758815.1"/>
    </source>
</evidence>
<organism evidence="1 2">
    <name type="scientific">Ectobacillus funiculus</name>
    <dbReference type="NCBI Taxonomy" id="137993"/>
    <lineage>
        <taxon>Bacteria</taxon>
        <taxon>Bacillati</taxon>
        <taxon>Bacillota</taxon>
        <taxon>Bacilli</taxon>
        <taxon>Bacillales</taxon>
        <taxon>Bacillaceae</taxon>
        <taxon>Ectobacillus</taxon>
    </lineage>
</organism>
<keyword evidence="2" id="KW-1185">Reference proteome</keyword>
<gene>
    <name evidence="1" type="ORF">ACFFMS_09995</name>
</gene>
<dbReference type="Proteomes" id="UP001589609">
    <property type="component" value="Unassembled WGS sequence"/>
</dbReference>
<name>A0ABV5WE17_9BACI</name>
<comment type="caution">
    <text evidence="1">The sequence shown here is derived from an EMBL/GenBank/DDBJ whole genome shotgun (WGS) entry which is preliminary data.</text>
</comment>
<proteinExistence type="predicted"/>
<evidence type="ECO:0000313" key="2">
    <source>
        <dbReference type="Proteomes" id="UP001589609"/>
    </source>
</evidence>
<dbReference type="RefSeq" id="WP_379949099.1">
    <property type="nucleotide sequence ID" value="NZ_JBHMAF010000041.1"/>
</dbReference>
<accession>A0ABV5WE17</accession>
<dbReference type="EMBL" id="JBHMAF010000041">
    <property type="protein sequence ID" value="MFB9758815.1"/>
    <property type="molecule type" value="Genomic_DNA"/>
</dbReference>
<sequence>MEEWSILFVTFQTASVEYEFISIADLRQKVTDDATYPYRFSDRENVSKLSDEAFLAQFNTENKERFAAIDENDLDRPSVLIQWSENGI</sequence>
<reference evidence="1 2" key="1">
    <citation type="submission" date="2024-09" db="EMBL/GenBank/DDBJ databases">
        <authorList>
            <person name="Sun Q."/>
            <person name="Mori K."/>
        </authorList>
    </citation>
    <scope>NUCLEOTIDE SEQUENCE [LARGE SCALE GENOMIC DNA]</scope>
    <source>
        <strain evidence="1 2">JCM 11201</strain>
    </source>
</reference>